<dbReference type="PANTHER" id="PTHR46467:SF1">
    <property type="entry name" value="TETHER CONTAINING UBX DOMAIN FOR GLUT4"/>
    <property type="match status" value="1"/>
</dbReference>
<sequence length="527" mass="56464">MSGRVLAPGAGAAGSNPGPNFTLTFDFGPTAADRASVRCFANRPIQLALEDACFRFARRQIAAEDLQIIWKRQPIDASLSPQQHGITSGTALPTATRRGDLKSRVSLVVRTDRGQFRLAAEPEARLLDVLTALPGLQPGSATALELAPGAPALDAFLAVAAGRTPTLRILNYHLDEGWNFLWRTRLCSLGLLQRAGSAAAAGTILFEVRWRPAREADPADLECLRANLARPDCRNIEHLRLVPVAKQTTDPAPATGEWVLSQLPSQAQIPEGLFEPPSPGERSIFAAPDRQSTQASEMPADRTTTDPPPVVHTAPAPRRSPTPAHAPAPARATASGVRGCDCEGCQSGNILAHRRVITTSQRTTVPGSLEQDASDSFYELNNNDLGAVLSSLRSADQEALKTRAMRDKERQETLAKFPATCIRFMFAERFVLEIALPSNSPVSLVHQTLLSLARPEIRDQLLTYTTPPRTPLVGSPGHRASARDPVDLFAAGLTPAAIVHVGQAGVQASHARADAVLLPEHLATGRT</sequence>
<dbReference type="GO" id="GO:0042593">
    <property type="term" value="P:glucose homeostasis"/>
    <property type="evidence" value="ECO:0007669"/>
    <property type="project" value="TreeGrafter"/>
</dbReference>
<accession>A0A058ZDV6</accession>
<dbReference type="PANTHER" id="PTHR46467">
    <property type="entry name" value="TETHER CONTAINING UBX DOMAIN FOR GLUT4"/>
    <property type="match status" value="1"/>
</dbReference>
<dbReference type="EMBL" id="KB932201">
    <property type="protein sequence ID" value="KCV72544.1"/>
    <property type="molecule type" value="Genomic_DNA"/>
</dbReference>
<organism evidence="2">
    <name type="scientific">Fonticula alba</name>
    <name type="common">Slime mold</name>
    <dbReference type="NCBI Taxonomy" id="691883"/>
    <lineage>
        <taxon>Eukaryota</taxon>
        <taxon>Rotosphaerida</taxon>
        <taxon>Fonticulaceae</taxon>
        <taxon>Fonticula</taxon>
    </lineage>
</organism>
<reference evidence="2" key="1">
    <citation type="submission" date="2013-04" db="EMBL/GenBank/DDBJ databases">
        <title>The Genome Sequence of Fonticula alba ATCC 38817.</title>
        <authorList>
            <consortium name="The Broad Institute Genomics Platform"/>
            <person name="Russ C."/>
            <person name="Cuomo C."/>
            <person name="Burger G."/>
            <person name="Gray M.W."/>
            <person name="Holland P.W.H."/>
            <person name="King N."/>
            <person name="Lang F.B.F."/>
            <person name="Roger A.J."/>
            <person name="Ruiz-Trillo I."/>
            <person name="Brown M."/>
            <person name="Walker B."/>
            <person name="Young S."/>
            <person name="Zeng Q."/>
            <person name="Gargeya S."/>
            <person name="Fitzgerald M."/>
            <person name="Haas B."/>
            <person name="Abouelleil A."/>
            <person name="Allen A.W."/>
            <person name="Alvarado L."/>
            <person name="Arachchi H.M."/>
            <person name="Berlin A.M."/>
            <person name="Chapman S.B."/>
            <person name="Gainer-Dewar J."/>
            <person name="Goldberg J."/>
            <person name="Griggs A."/>
            <person name="Gujja S."/>
            <person name="Hansen M."/>
            <person name="Howarth C."/>
            <person name="Imamovic A."/>
            <person name="Ireland A."/>
            <person name="Larimer J."/>
            <person name="McCowan C."/>
            <person name="Murphy C."/>
            <person name="Pearson M."/>
            <person name="Poon T.W."/>
            <person name="Priest M."/>
            <person name="Roberts A."/>
            <person name="Saif S."/>
            <person name="Shea T."/>
            <person name="Sisk P."/>
            <person name="Sykes S."/>
            <person name="Wortman J."/>
            <person name="Nusbaum C."/>
            <person name="Birren B."/>
        </authorList>
    </citation>
    <scope>NUCLEOTIDE SEQUENCE [LARGE SCALE GENOMIC DNA]</scope>
    <source>
        <strain evidence="2">ATCC 38817</strain>
    </source>
</reference>
<dbReference type="OrthoDB" id="440781at2759"/>
<dbReference type="GO" id="GO:0005737">
    <property type="term" value="C:cytoplasm"/>
    <property type="evidence" value="ECO:0007669"/>
    <property type="project" value="TreeGrafter"/>
</dbReference>
<evidence type="ECO:0000256" key="1">
    <source>
        <dbReference type="SAM" id="MobiDB-lite"/>
    </source>
</evidence>
<keyword evidence="3" id="KW-1185">Reference proteome</keyword>
<name>A0A058ZDV6_FONAL</name>
<dbReference type="Proteomes" id="UP000030693">
    <property type="component" value="Unassembled WGS sequence"/>
</dbReference>
<dbReference type="STRING" id="691883.A0A058ZDV6"/>
<dbReference type="GeneID" id="20524861"/>
<evidence type="ECO:0000313" key="2">
    <source>
        <dbReference type="EMBL" id="KCV72544.1"/>
    </source>
</evidence>
<feature type="region of interest" description="Disordered" evidence="1">
    <location>
        <begin position="269"/>
        <end position="332"/>
    </location>
</feature>
<dbReference type="RefSeq" id="XP_009492245.1">
    <property type="nucleotide sequence ID" value="XM_009493970.1"/>
</dbReference>
<evidence type="ECO:0000313" key="3">
    <source>
        <dbReference type="Proteomes" id="UP000030693"/>
    </source>
</evidence>
<dbReference type="GO" id="GO:0005634">
    <property type="term" value="C:nucleus"/>
    <property type="evidence" value="ECO:0007669"/>
    <property type="project" value="TreeGrafter"/>
</dbReference>
<dbReference type="GO" id="GO:0006886">
    <property type="term" value="P:intracellular protein transport"/>
    <property type="evidence" value="ECO:0007669"/>
    <property type="project" value="TreeGrafter"/>
</dbReference>
<evidence type="ECO:0008006" key="4">
    <source>
        <dbReference type="Google" id="ProtNLM"/>
    </source>
</evidence>
<gene>
    <name evidence="2" type="ORF">H696_00136</name>
</gene>
<dbReference type="AlphaFoldDB" id="A0A058ZDV6"/>
<protein>
    <recommendedName>
        <fullName evidence="4">UBX domain-containing protein</fullName>
    </recommendedName>
</protein>
<dbReference type="GO" id="GO:0012506">
    <property type="term" value="C:vesicle membrane"/>
    <property type="evidence" value="ECO:0007669"/>
    <property type="project" value="TreeGrafter"/>
</dbReference>
<proteinExistence type="predicted"/>